<dbReference type="PANTHER" id="PTHR33164">
    <property type="entry name" value="TRANSCRIPTIONAL REGULATOR, MARR FAMILY"/>
    <property type="match status" value="1"/>
</dbReference>
<name>A0ABV7XG41_9SPHN</name>
<sequence length="156" mass="16817">MNYPRMQGGAAIGARLRQLSERIDREAGQVYARLGVKFEQRWFGPLDQLYRNGPASVGTLARTLGISHAAVSQAASGLQAEGLITTSPDPSDARKRFLLLTDDGRRLADKLAPVWRAMSEAAAELDAAAGGVVGALNRLDEALTDQSLTDRIEKKL</sequence>
<dbReference type="EMBL" id="JBHRXV010000013">
    <property type="protein sequence ID" value="MFC3714257.1"/>
    <property type="molecule type" value="Genomic_DNA"/>
</dbReference>
<dbReference type="InterPro" id="IPR039422">
    <property type="entry name" value="MarR/SlyA-like"/>
</dbReference>
<accession>A0ABV7XG41</accession>
<protein>
    <submittedName>
        <fullName evidence="5">MarR family winged helix-turn-helix transcriptional regulator</fullName>
    </submittedName>
</protein>
<evidence type="ECO:0000313" key="6">
    <source>
        <dbReference type="Proteomes" id="UP001595615"/>
    </source>
</evidence>
<organism evidence="5 6">
    <name type="scientific">Sphingoaurantiacus capsulatus</name>
    <dbReference type="NCBI Taxonomy" id="1771310"/>
    <lineage>
        <taxon>Bacteria</taxon>
        <taxon>Pseudomonadati</taxon>
        <taxon>Pseudomonadota</taxon>
        <taxon>Alphaproteobacteria</taxon>
        <taxon>Sphingomonadales</taxon>
        <taxon>Sphingosinicellaceae</taxon>
        <taxon>Sphingoaurantiacus</taxon>
    </lineage>
</organism>
<dbReference type="PANTHER" id="PTHR33164:SF64">
    <property type="entry name" value="TRANSCRIPTIONAL REGULATOR SLYA"/>
    <property type="match status" value="1"/>
</dbReference>
<proteinExistence type="predicted"/>
<dbReference type="RefSeq" id="WP_380863574.1">
    <property type="nucleotide sequence ID" value="NZ_JBHRXV010000013.1"/>
</dbReference>
<evidence type="ECO:0000259" key="4">
    <source>
        <dbReference type="PROSITE" id="PS50995"/>
    </source>
</evidence>
<dbReference type="PROSITE" id="PS50995">
    <property type="entry name" value="HTH_MARR_2"/>
    <property type="match status" value="1"/>
</dbReference>
<feature type="domain" description="HTH marR-type" evidence="4">
    <location>
        <begin position="9"/>
        <end position="154"/>
    </location>
</feature>
<dbReference type="Proteomes" id="UP001595615">
    <property type="component" value="Unassembled WGS sequence"/>
</dbReference>
<keyword evidence="2" id="KW-0238">DNA-binding</keyword>
<comment type="caution">
    <text evidence="5">The sequence shown here is derived from an EMBL/GenBank/DDBJ whole genome shotgun (WGS) entry which is preliminary data.</text>
</comment>
<dbReference type="InterPro" id="IPR036388">
    <property type="entry name" value="WH-like_DNA-bd_sf"/>
</dbReference>
<evidence type="ECO:0000256" key="2">
    <source>
        <dbReference type="ARBA" id="ARBA00023125"/>
    </source>
</evidence>
<gene>
    <name evidence="5" type="ORF">ACFOMD_16940</name>
</gene>
<dbReference type="InterPro" id="IPR036390">
    <property type="entry name" value="WH_DNA-bd_sf"/>
</dbReference>
<dbReference type="Pfam" id="PF12802">
    <property type="entry name" value="MarR_2"/>
    <property type="match status" value="1"/>
</dbReference>
<dbReference type="Gene3D" id="1.10.10.10">
    <property type="entry name" value="Winged helix-like DNA-binding domain superfamily/Winged helix DNA-binding domain"/>
    <property type="match status" value="1"/>
</dbReference>
<keyword evidence="1" id="KW-0805">Transcription regulation</keyword>
<dbReference type="InterPro" id="IPR000835">
    <property type="entry name" value="HTH_MarR-typ"/>
</dbReference>
<dbReference type="SUPFAM" id="SSF46785">
    <property type="entry name" value="Winged helix' DNA-binding domain"/>
    <property type="match status" value="1"/>
</dbReference>
<keyword evidence="3" id="KW-0804">Transcription</keyword>
<evidence type="ECO:0000256" key="1">
    <source>
        <dbReference type="ARBA" id="ARBA00023015"/>
    </source>
</evidence>
<reference evidence="6" key="1">
    <citation type="journal article" date="2019" name="Int. J. Syst. Evol. Microbiol.">
        <title>The Global Catalogue of Microorganisms (GCM) 10K type strain sequencing project: providing services to taxonomists for standard genome sequencing and annotation.</title>
        <authorList>
            <consortium name="The Broad Institute Genomics Platform"/>
            <consortium name="The Broad Institute Genome Sequencing Center for Infectious Disease"/>
            <person name="Wu L."/>
            <person name="Ma J."/>
        </authorList>
    </citation>
    <scope>NUCLEOTIDE SEQUENCE [LARGE SCALE GENOMIC DNA]</scope>
    <source>
        <strain evidence="6">KCTC 42644</strain>
    </source>
</reference>
<dbReference type="SMART" id="SM00347">
    <property type="entry name" value="HTH_MARR"/>
    <property type="match status" value="1"/>
</dbReference>
<keyword evidence="6" id="KW-1185">Reference proteome</keyword>
<evidence type="ECO:0000256" key="3">
    <source>
        <dbReference type="ARBA" id="ARBA00023163"/>
    </source>
</evidence>
<evidence type="ECO:0000313" key="5">
    <source>
        <dbReference type="EMBL" id="MFC3714257.1"/>
    </source>
</evidence>